<reference evidence="1 2" key="1">
    <citation type="journal article" date="2015" name="Genome Announc.">
        <title>Expanding the biotechnology potential of lactobacilli through comparative genomics of 213 strains and associated genera.</title>
        <authorList>
            <person name="Sun Z."/>
            <person name="Harris H.M."/>
            <person name="McCann A."/>
            <person name="Guo C."/>
            <person name="Argimon S."/>
            <person name="Zhang W."/>
            <person name="Yang X."/>
            <person name="Jeffery I.B."/>
            <person name="Cooney J.C."/>
            <person name="Kagawa T.F."/>
            <person name="Liu W."/>
            <person name="Song Y."/>
            <person name="Salvetti E."/>
            <person name="Wrobel A."/>
            <person name="Rasinkangas P."/>
            <person name="Parkhill J."/>
            <person name="Rea M.C."/>
            <person name="O'Sullivan O."/>
            <person name="Ritari J."/>
            <person name="Douillard F.P."/>
            <person name="Paul Ross R."/>
            <person name="Yang R."/>
            <person name="Briner A.E."/>
            <person name="Felis G.E."/>
            <person name="de Vos W.M."/>
            <person name="Barrangou R."/>
            <person name="Klaenhammer T.R."/>
            <person name="Caufield P.W."/>
            <person name="Cui Y."/>
            <person name="Zhang H."/>
            <person name="O'Toole P.W."/>
        </authorList>
    </citation>
    <scope>NUCLEOTIDE SEQUENCE [LARGE SCALE GENOMIC DNA]</scope>
    <source>
        <strain evidence="1 2">DSM 10532</strain>
    </source>
</reference>
<name>A0A0R1NTA8_9LACO</name>
<organism evidence="1 2">
    <name type="scientific">Lactobacillus gallinarum DSM 10532 = JCM 2011</name>
    <dbReference type="NCBI Taxonomy" id="1423748"/>
    <lineage>
        <taxon>Bacteria</taxon>
        <taxon>Bacillati</taxon>
        <taxon>Bacillota</taxon>
        <taxon>Bacilli</taxon>
        <taxon>Lactobacillales</taxon>
        <taxon>Lactobacillaceae</taxon>
        <taxon>Lactobacillus</taxon>
    </lineage>
</organism>
<sequence length="142" mass="16329">MKGLKMQKIKLVVDAQRAMKKRGLHFTYHEMLNELIKDNIIDKNGIPTKWALENGLVGQAFTYPNGISQNDIQVSLDESDFQEVLKRMPKDSFQPNPHDKEDVLIDAHNLVNGIKQALKENAISTVNREKYKRVLKQMEAQL</sequence>
<evidence type="ECO:0000313" key="2">
    <source>
        <dbReference type="Proteomes" id="UP000051311"/>
    </source>
</evidence>
<dbReference type="STRING" id="1423748.FC37_GL001750"/>
<comment type="caution">
    <text evidence="1">The sequence shown here is derived from an EMBL/GenBank/DDBJ whole genome shotgun (WGS) entry which is preliminary data.</text>
</comment>
<gene>
    <name evidence="1" type="ORF">FC37_GL001750</name>
</gene>
<protein>
    <submittedName>
        <fullName evidence="1">Uncharacterized protein</fullName>
    </submittedName>
</protein>
<accession>A0A0R1NTA8</accession>
<dbReference type="Proteomes" id="UP000051311">
    <property type="component" value="Unassembled WGS sequence"/>
</dbReference>
<dbReference type="EMBL" id="AZEL01000053">
    <property type="protein sequence ID" value="KRL20901.1"/>
    <property type="molecule type" value="Genomic_DNA"/>
</dbReference>
<dbReference type="PATRIC" id="fig|1423748.3.peg.1819"/>
<dbReference type="AlphaFoldDB" id="A0A0R1NTA8"/>
<evidence type="ECO:0000313" key="1">
    <source>
        <dbReference type="EMBL" id="KRL20901.1"/>
    </source>
</evidence>
<dbReference type="eggNOG" id="ENOG503291Z">
    <property type="taxonomic scope" value="Bacteria"/>
</dbReference>
<proteinExistence type="predicted"/>